<dbReference type="Pfam" id="PF04845">
    <property type="entry name" value="PurA"/>
    <property type="match status" value="2"/>
</dbReference>
<dbReference type="PANTHER" id="PTHR12611">
    <property type="entry name" value="PUR-TRANSCRIPTIONAL ACTIVATOR"/>
    <property type="match status" value="1"/>
</dbReference>
<evidence type="ECO:0000256" key="2">
    <source>
        <dbReference type="ARBA" id="ARBA00023125"/>
    </source>
</evidence>
<evidence type="ECO:0000313" key="3">
    <source>
        <dbReference type="EMBL" id="CAL5224072.1"/>
    </source>
</evidence>
<comment type="similarity">
    <text evidence="1">Belongs to the PUR DNA-binding protein family.</text>
</comment>
<reference evidence="3 4" key="1">
    <citation type="submission" date="2024-06" db="EMBL/GenBank/DDBJ databases">
        <authorList>
            <person name="Kraege A."/>
            <person name="Thomma B."/>
        </authorList>
    </citation>
    <scope>NUCLEOTIDE SEQUENCE [LARGE SCALE GENOMIC DNA]</scope>
</reference>
<keyword evidence="4" id="KW-1185">Reference proteome</keyword>
<dbReference type="PANTHER" id="PTHR12611:SF0">
    <property type="entry name" value="PURINE-RICH BINDING PROTEIN-ALPHA, ISOFORM B"/>
    <property type="match status" value="1"/>
</dbReference>
<organism evidence="3 4">
    <name type="scientific">Coccomyxa viridis</name>
    <dbReference type="NCBI Taxonomy" id="1274662"/>
    <lineage>
        <taxon>Eukaryota</taxon>
        <taxon>Viridiplantae</taxon>
        <taxon>Chlorophyta</taxon>
        <taxon>core chlorophytes</taxon>
        <taxon>Trebouxiophyceae</taxon>
        <taxon>Trebouxiophyceae incertae sedis</taxon>
        <taxon>Coccomyxaceae</taxon>
        <taxon>Coccomyxa</taxon>
    </lineage>
</organism>
<keyword evidence="2" id="KW-0238">DNA-binding</keyword>
<gene>
    <name evidence="3" type="primary">g6697</name>
    <name evidence="3" type="ORF">VP750_LOCUS5731</name>
</gene>
<name>A0ABP1G2I0_9CHLO</name>
<dbReference type="EMBL" id="CAXHTA020000010">
    <property type="protein sequence ID" value="CAL5224072.1"/>
    <property type="molecule type" value="Genomic_DNA"/>
</dbReference>
<proteinExistence type="inferred from homology"/>
<evidence type="ECO:0000313" key="4">
    <source>
        <dbReference type="Proteomes" id="UP001497392"/>
    </source>
</evidence>
<dbReference type="InterPro" id="IPR006628">
    <property type="entry name" value="PUR-bd_fam"/>
</dbReference>
<dbReference type="Gene3D" id="3.10.450.700">
    <property type="match status" value="2"/>
</dbReference>
<dbReference type="Proteomes" id="UP001497392">
    <property type="component" value="Unassembled WGS sequence"/>
</dbReference>
<protein>
    <submittedName>
        <fullName evidence="3">G6697 protein</fullName>
    </submittedName>
</protein>
<dbReference type="Gene3D" id="3.30.2450.30">
    <property type="match status" value="1"/>
</dbReference>
<sequence>MAGVQERGAAKLRIAATLGEVTKPCDVVMQQPTYPQQSGEDTEVCSETLQIESKIFFCDAKTNTRGLYLKISEKKANRERSTIIVPGRSLPWFRELFNYYATTDASVVTSKEYPVDSKVFFWSLGANPWGRYLRISENGAGPKGRCHIMVPAGGANAEGWLAFRDVLARIEAYTSRSTPAQVDLERLVGDVSLGSSSSMGPGIGSSSPGVIGHGSMTSMGSAPTPRNLMSANAFVSAQGLHNRNLSDLGSYLELLSLSAGQEQEPGQESRLQRHALQPQHPLQTSHAQLLAPSAPLSQPQGHSQLQYHLSTQSQLPAHATLALQTPQPATLPYRSLGDSSPGQVSMPMLGQAALGSLPTELSCTEAGGVLLRAGLKRFFFDTFQNPNGSFFRITEVYGHERVAITVPESAARQFDEALRLCLGQLPGQAGGSAGVHPREGPVQRIT</sequence>
<dbReference type="SMART" id="SM00712">
    <property type="entry name" value="PUR"/>
    <property type="match status" value="3"/>
</dbReference>
<evidence type="ECO:0000256" key="1">
    <source>
        <dbReference type="ARBA" id="ARBA00009251"/>
    </source>
</evidence>
<accession>A0ABP1G2I0</accession>
<comment type="caution">
    <text evidence="3">The sequence shown here is derived from an EMBL/GenBank/DDBJ whole genome shotgun (WGS) entry which is preliminary data.</text>
</comment>